<gene>
    <name evidence="3" type="ORF">GCM10007269_07210</name>
</gene>
<keyword evidence="2" id="KW-0472">Membrane</keyword>
<name>A0ABQ1RGR1_9MICO</name>
<accession>A0ABQ1RGR1</accession>
<keyword evidence="4" id="KW-1185">Reference proteome</keyword>
<evidence type="ECO:0000256" key="2">
    <source>
        <dbReference type="SAM" id="Phobius"/>
    </source>
</evidence>
<comment type="caution">
    <text evidence="3">The sequence shown here is derived from an EMBL/GenBank/DDBJ whole genome shotgun (WGS) entry which is preliminary data.</text>
</comment>
<evidence type="ECO:0000313" key="4">
    <source>
        <dbReference type="Proteomes" id="UP000629365"/>
    </source>
</evidence>
<reference evidence="4" key="1">
    <citation type="journal article" date="2019" name="Int. J. Syst. Evol. Microbiol.">
        <title>The Global Catalogue of Microorganisms (GCM) 10K type strain sequencing project: providing services to taxonomists for standard genome sequencing and annotation.</title>
        <authorList>
            <consortium name="The Broad Institute Genomics Platform"/>
            <consortium name="The Broad Institute Genome Sequencing Center for Infectious Disease"/>
            <person name="Wu L."/>
            <person name="Ma J."/>
        </authorList>
    </citation>
    <scope>NUCLEOTIDE SEQUENCE [LARGE SCALE GENOMIC DNA]</scope>
    <source>
        <strain evidence="4">CCM 7640</strain>
    </source>
</reference>
<evidence type="ECO:0000313" key="3">
    <source>
        <dbReference type="EMBL" id="GGD66561.1"/>
    </source>
</evidence>
<dbReference type="RefSeq" id="WP_188435197.1">
    <property type="nucleotide sequence ID" value="NZ_BMCM01000001.1"/>
</dbReference>
<keyword evidence="2" id="KW-1133">Transmembrane helix</keyword>
<sequence>MTHPDTAAFPDSASDDRSAEPRRDGASVRPDRLTVAGAISLLTISALHAVVFALHPWWGPWMAGPFRTTQLPTDAAVQFWGLPGGFVVPGVLLALLILRAGRRGDTVPLYIALTLGIWALVCIWIVGPSGFLLLLIPTTLLLIASLRSRRGVPRRG</sequence>
<keyword evidence="2" id="KW-0812">Transmembrane</keyword>
<evidence type="ECO:0000256" key="1">
    <source>
        <dbReference type="SAM" id="MobiDB-lite"/>
    </source>
</evidence>
<feature type="compositionally biased region" description="Basic and acidic residues" evidence="1">
    <location>
        <begin position="14"/>
        <end position="28"/>
    </location>
</feature>
<feature type="transmembrane region" description="Helical" evidence="2">
    <location>
        <begin position="132"/>
        <end position="148"/>
    </location>
</feature>
<feature type="region of interest" description="Disordered" evidence="1">
    <location>
        <begin position="1"/>
        <end position="28"/>
    </location>
</feature>
<organism evidence="3 4">
    <name type="scientific">Microbacterium murale</name>
    <dbReference type="NCBI Taxonomy" id="1081040"/>
    <lineage>
        <taxon>Bacteria</taxon>
        <taxon>Bacillati</taxon>
        <taxon>Actinomycetota</taxon>
        <taxon>Actinomycetes</taxon>
        <taxon>Micrococcales</taxon>
        <taxon>Microbacteriaceae</taxon>
        <taxon>Microbacterium</taxon>
    </lineage>
</organism>
<feature type="transmembrane region" description="Helical" evidence="2">
    <location>
        <begin position="107"/>
        <end position="126"/>
    </location>
</feature>
<feature type="transmembrane region" description="Helical" evidence="2">
    <location>
        <begin position="33"/>
        <end position="58"/>
    </location>
</feature>
<dbReference type="Proteomes" id="UP000629365">
    <property type="component" value="Unassembled WGS sequence"/>
</dbReference>
<protein>
    <submittedName>
        <fullName evidence="3">Uncharacterized protein</fullName>
    </submittedName>
</protein>
<dbReference type="EMBL" id="BMCM01000001">
    <property type="protein sequence ID" value="GGD66561.1"/>
    <property type="molecule type" value="Genomic_DNA"/>
</dbReference>
<feature type="transmembrane region" description="Helical" evidence="2">
    <location>
        <begin position="78"/>
        <end position="98"/>
    </location>
</feature>
<proteinExistence type="predicted"/>